<name>A0AA36GM14_CYLNA</name>
<dbReference type="EMBL" id="CATQJL010000112">
    <property type="protein sequence ID" value="CAJ0594524.1"/>
    <property type="molecule type" value="Genomic_DNA"/>
</dbReference>
<comment type="caution">
    <text evidence="1">The sequence shown here is derived from an EMBL/GenBank/DDBJ whole genome shotgun (WGS) entry which is preliminary data.</text>
</comment>
<keyword evidence="2" id="KW-1185">Reference proteome</keyword>
<gene>
    <name evidence="1" type="ORF">CYNAS_LOCUS6507</name>
</gene>
<organism evidence="1 2">
    <name type="scientific">Cylicocyclus nassatus</name>
    <name type="common">Nematode worm</name>
    <dbReference type="NCBI Taxonomy" id="53992"/>
    <lineage>
        <taxon>Eukaryota</taxon>
        <taxon>Metazoa</taxon>
        <taxon>Ecdysozoa</taxon>
        <taxon>Nematoda</taxon>
        <taxon>Chromadorea</taxon>
        <taxon>Rhabditida</taxon>
        <taxon>Rhabditina</taxon>
        <taxon>Rhabditomorpha</taxon>
        <taxon>Strongyloidea</taxon>
        <taxon>Strongylidae</taxon>
        <taxon>Cylicocyclus</taxon>
    </lineage>
</organism>
<sequence>MSLLLVLCSPTVTLTYVTLHTDRVWWRVYSDFFRTNGSSRITSSRRRSCSQLRIQVMTGYDVPGCFFP</sequence>
<protein>
    <submittedName>
        <fullName evidence="1">Uncharacterized protein</fullName>
    </submittedName>
</protein>
<dbReference type="Proteomes" id="UP001176961">
    <property type="component" value="Unassembled WGS sequence"/>
</dbReference>
<evidence type="ECO:0000313" key="2">
    <source>
        <dbReference type="Proteomes" id="UP001176961"/>
    </source>
</evidence>
<evidence type="ECO:0000313" key="1">
    <source>
        <dbReference type="EMBL" id="CAJ0594524.1"/>
    </source>
</evidence>
<accession>A0AA36GM14</accession>
<reference evidence="1" key="1">
    <citation type="submission" date="2023-07" db="EMBL/GenBank/DDBJ databases">
        <authorList>
            <consortium name="CYATHOMIX"/>
        </authorList>
    </citation>
    <scope>NUCLEOTIDE SEQUENCE</scope>
    <source>
        <strain evidence="1">N/A</strain>
    </source>
</reference>
<proteinExistence type="predicted"/>
<dbReference type="AlphaFoldDB" id="A0AA36GM14"/>